<feature type="compositionally biased region" description="Polar residues" evidence="1">
    <location>
        <begin position="376"/>
        <end position="387"/>
    </location>
</feature>
<reference evidence="5" key="1">
    <citation type="submission" date="2012-12" db="EMBL/GenBank/DDBJ databases">
        <authorList>
            <person name="Hellsten U."/>
            <person name="Grimwood J."/>
            <person name="Chapman J.A."/>
            <person name="Shapiro H."/>
            <person name="Aerts A."/>
            <person name="Otillar R.P."/>
            <person name="Terry A.Y."/>
            <person name="Boore J.L."/>
            <person name="Simakov O."/>
            <person name="Marletaz F."/>
            <person name="Cho S.-J."/>
            <person name="Edsinger-Gonzales E."/>
            <person name="Havlak P."/>
            <person name="Kuo D.-H."/>
            <person name="Larsson T."/>
            <person name="Lv J."/>
            <person name="Arendt D."/>
            <person name="Savage R."/>
            <person name="Osoegawa K."/>
            <person name="de Jong P."/>
            <person name="Lindberg D.R."/>
            <person name="Seaver E.C."/>
            <person name="Weisblat D.A."/>
            <person name="Putnam N.H."/>
            <person name="Grigoriev I.V."/>
            <person name="Rokhsar D.S."/>
        </authorList>
    </citation>
    <scope>NUCLEOTIDE SEQUENCE</scope>
    <source>
        <strain evidence="5">I ESC-2004</strain>
    </source>
</reference>
<dbReference type="EnsemblMetazoa" id="CapteT219858">
    <property type="protein sequence ID" value="CapteP219858"/>
    <property type="gene ID" value="CapteG219858"/>
</dbReference>
<evidence type="ECO:0000259" key="2">
    <source>
        <dbReference type="PROSITE" id="PS50174"/>
    </source>
</evidence>
<proteinExistence type="predicted"/>
<dbReference type="HOGENOM" id="CLU_041240_2_0_1"/>
<name>R7TYT2_CAPTE</name>
<feature type="domain" description="G-patch" evidence="2">
    <location>
        <begin position="420"/>
        <end position="466"/>
    </location>
</feature>
<feature type="compositionally biased region" description="Basic residues" evidence="1">
    <location>
        <begin position="155"/>
        <end position="164"/>
    </location>
</feature>
<dbReference type="Pfam" id="PF01585">
    <property type="entry name" value="G-patch"/>
    <property type="match status" value="1"/>
</dbReference>
<feature type="compositionally biased region" description="Basic residues" evidence="1">
    <location>
        <begin position="67"/>
        <end position="79"/>
    </location>
</feature>
<dbReference type="AlphaFoldDB" id="R7TYT2"/>
<evidence type="ECO:0000313" key="4">
    <source>
        <dbReference type="EnsemblMetazoa" id="CapteP219858"/>
    </source>
</evidence>
<feature type="region of interest" description="Disordered" evidence="1">
    <location>
        <begin position="148"/>
        <end position="274"/>
    </location>
</feature>
<feature type="region of interest" description="Disordered" evidence="1">
    <location>
        <begin position="375"/>
        <end position="404"/>
    </location>
</feature>
<feature type="region of interest" description="Disordered" evidence="1">
    <location>
        <begin position="41"/>
        <end position="94"/>
    </location>
</feature>
<organism evidence="3">
    <name type="scientific">Capitella teleta</name>
    <name type="common">Polychaete worm</name>
    <dbReference type="NCBI Taxonomy" id="283909"/>
    <lineage>
        <taxon>Eukaryota</taxon>
        <taxon>Metazoa</taxon>
        <taxon>Spiralia</taxon>
        <taxon>Lophotrochozoa</taxon>
        <taxon>Annelida</taxon>
        <taxon>Polychaeta</taxon>
        <taxon>Sedentaria</taxon>
        <taxon>Scolecida</taxon>
        <taxon>Capitellidae</taxon>
        <taxon>Capitella</taxon>
    </lineage>
</organism>
<evidence type="ECO:0000256" key="1">
    <source>
        <dbReference type="SAM" id="MobiDB-lite"/>
    </source>
</evidence>
<dbReference type="EMBL" id="AMQN01011278">
    <property type="status" value="NOT_ANNOTATED_CDS"/>
    <property type="molecule type" value="Genomic_DNA"/>
</dbReference>
<dbReference type="EMBL" id="KB308794">
    <property type="protein sequence ID" value="ELT96581.1"/>
    <property type="molecule type" value="Genomic_DNA"/>
</dbReference>
<dbReference type="GO" id="GO:0003676">
    <property type="term" value="F:nucleic acid binding"/>
    <property type="evidence" value="ECO:0007669"/>
    <property type="project" value="InterPro"/>
</dbReference>
<keyword evidence="5" id="KW-1185">Reference proteome</keyword>
<dbReference type="PANTHER" id="PTHR14195">
    <property type="entry name" value="G PATCH DOMAIN CONTAINING PROTEIN 2"/>
    <property type="match status" value="1"/>
</dbReference>
<evidence type="ECO:0000313" key="3">
    <source>
        <dbReference type="EMBL" id="ELT96581.1"/>
    </source>
</evidence>
<reference evidence="3 5" key="2">
    <citation type="journal article" date="2013" name="Nature">
        <title>Insights into bilaterian evolution from three spiralian genomes.</title>
        <authorList>
            <person name="Simakov O."/>
            <person name="Marletaz F."/>
            <person name="Cho S.J."/>
            <person name="Edsinger-Gonzales E."/>
            <person name="Havlak P."/>
            <person name="Hellsten U."/>
            <person name="Kuo D.H."/>
            <person name="Larsson T."/>
            <person name="Lv J."/>
            <person name="Arendt D."/>
            <person name="Savage R."/>
            <person name="Osoegawa K."/>
            <person name="de Jong P."/>
            <person name="Grimwood J."/>
            <person name="Chapman J.A."/>
            <person name="Shapiro H."/>
            <person name="Aerts A."/>
            <person name="Otillar R.P."/>
            <person name="Terry A.Y."/>
            <person name="Boore J.L."/>
            <person name="Grigoriev I.V."/>
            <person name="Lindberg D.R."/>
            <person name="Seaver E.C."/>
            <person name="Weisblat D.A."/>
            <person name="Putnam N.H."/>
            <person name="Rokhsar D.S."/>
        </authorList>
    </citation>
    <scope>NUCLEOTIDE SEQUENCE</scope>
    <source>
        <strain evidence="3 5">I ESC-2004</strain>
    </source>
</reference>
<feature type="compositionally biased region" description="Polar residues" evidence="1">
    <location>
        <begin position="80"/>
        <end position="94"/>
    </location>
</feature>
<dbReference type="OrthoDB" id="6095487at2759"/>
<accession>R7TYT2</accession>
<dbReference type="STRING" id="283909.R7TYT2"/>
<dbReference type="Proteomes" id="UP000014760">
    <property type="component" value="Unassembled WGS sequence"/>
</dbReference>
<feature type="compositionally biased region" description="Basic and acidic residues" evidence="1">
    <location>
        <begin position="44"/>
        <end position="55"/>
    </location>
</feature>
<dbReference type="SMART" id="SM00443">
    <property type="entry name" value="G_patch"/>
    <property type="match status" value="1"/>
</dbReference>
<feature type="compositionally biased region" description="Polar residues" evidence="1">
    <location>
        <begin position="214"/>
        <end position="227"/>
    </location>
</feature>
<sequence>MNESAEQPVENSIVTGFQNLQVLTAYDFQRMDELVNDLTNALDESTRNRKGERSASEQSRASGSKSKLVRRKKCKKRKSLNQASGNWQQGNISEASESSLDEAIKDYIETIAQQSDSDDLVLNAQRLKSLSSLPNQVLSFAESDSVTENISPMRPQRRRRRQFKRMAVDPPASNPLGEQQNLESSEHLPSDAMEIREHSLPGKRKRSMKEKNNSFDNGQPETTSSKSSDAKEAMEVNATETTGSSLSSSESSDGLFTNDESREGDDEQSDFFHEIGPACGSPGIIPWWQADLDDPLQLGLPPVRDPTFESILSGSFEYLSEASKNSFKARLKMLAKPGGRVFRAGRRRLKDRRQSHPLSSLMVGGQPKWSVPYESMQKSGSNGNATSDHIKRRKKTPPVTPTEELQHTECVGAMADPIPVSNVGSRLLQAMGWTPGEGLGPTGEGITDPVSAVKRRHRTGLGYNCDKNT</sequence>
<evidence type="ECO:0000313" key="5">
    <source>
        <dbReference type="Proteomes" id="UP000014760"/>
    </source>
</evidence>
<dbReference type="InterPro" id="IPR000467">
    <property type="entry name" value="G_patch_dom"/>
</dbReference>
<feature type="compositionally biased region" description="Basic and acidic residues" evidence="1">
    <location>
        <begin position="184"/>
        <end position="200"/>
    </location>
</feature>
<gene>
    <name evidence="3" type="ORF">CAPTEDRAFT_219858</name>
</gene>
<protein>
    <recommendedName>
        <fullName evidence="2">G-patch domain-containing protein</fullName>
    </recommendedName>
</protein>
<feature type="compositionally biased region" description="Low complexity" evidence="1">
    <location>
        <begin position="240"/>
        <end position="255"/>
    </location>
</feature>
<dbReference type="InterPro" id="IPR051189">
    <property type="entry name" value="Splicing_assoc_domain"/>
</dbReference>
<dbReference type="OMA" id="EGFFTND"/>
<dbReference type="PROSITE" id="PS50174">
    <property type="entry name" value="G_PATCH"/>
    <property type="match status" value="1"/>
</dbReference>
<reference evidence="4" key="3">
    <citation type="submission" date="2015-06" db="UniProtKB">
        <authorList>
            <consortium name="EnsemblMetazoa"/>
        </authorList>
    </citation>
    <scope>IDENTIFICATION</scope>
</reference>